<reference evidence="1 2" key="1">
    <citation type="submission" date="2017-04" db="EMBL/GenBank/DDBJ databases">
        <title>Genome Sequence of the Model Brown-Rot Fungus Postia placenta SB12.</title>
        <authorList>
            <consortium name="DOE Joint Genome Institute"/>
            <person name="Gaskell J."/>
            <person name="Kersten P."/>
            <person name="Larrondo L.F."/>
            <person name="Canessa P."/>
            <person name="Martinez D."/>
            <person name="Hibbett D."/>
            <person name="Schmoll M."/>
            <person name="Kubicek C.P."/>
            <person name="Martinez A.T."/>
            <person name="Yadav J."/>
            <person name="Master E."/>
            <person name="Magnuson J.K."/>
            <person name="James T."/>
            <person name="Yaver D."/>
            <person name="Berka R."/>
            <person name="Labutti K."/>
            <person name="Lipzen A."/>
            <person name="Aerts A."/>
            <person name="Barry K."/>
            <person name="Henrissat B."/>
            <person name="Blanchette R."/>
            <person name="Grigoriev I."/>
            <person name="Cullen D."/>
        </authorList>
    </citation>
    <scope>NUCLEOTIDE SEQUENCE [LARGE SCALE GENOMIC DNA]</scope>
    <source>
        <strain evidence="1 2">MAD-698-R-SB12</strain>
    </source>
</reference>
<sequence length="410" mass="46253">MFPVNVSHVCRAWRRLALHTPSVWRRIALDSRLEMWSQRILRAKACTLDIQLAPRALALHGMLYKTTFDARTVQLYFHLVIPLIERWRTLEIQFETSSVHAPHLRELCLVYPGNDDTKEFALFDGNAPRLRRVTLLGIRLAWTPSLFHNLTYLDYTHHGFTGGHEAASEVLHILQVSARLEELRLAFPWRIDGADPYADSSLRPVTLSCLSTLVVSIEGPEVPSALLLVLLHLSLPTTRSLRLLSRYPFRRPTLFPRLRHVLRALPELPKLEHLYLEHGWLDPRFVFPLLHSIPRLRYLALQGLRVTGPFLRGLADALRAQREEFPLCPPLAVLELVRCSSLTAEDVRNALGGRSVSKASPSIEVLLVRDCGGIEPSALRELEAMGSVTRVIVRASRGAGALAGGKPRNI</sequence>
<dbReference type="RefSeq" id="XP_024336806.1">
    <property type="nucleotide sequence ID" value="XM_024486231.1"/>
</dbReference>
<dbReference type="STRING" id="670580.A0A1X6MUW3"/>
<gene>
    <name evidence="1" type="ORF">POSPLADRAFT_1148859</name>
</gene>
<dbReference type="Proteomes" id="UP000194127">
    <property type="component" value="Unassembled WGS sequence"/>
</dbReference>
<dbReference type="AlphaFoldDB" id="A0A1X6MUW3"/>
<proteinExistence type="predicted"/>
<keyword evidence="2" id="KW-1185">Reference proteome</keyword>
<protein>
    <submittedName>
        <fullName evidence="1">Uncharacterized protein</fullName>
    </submittedName>
</protein>
<dbReference type="EMBL" id="KZ110601">
    <property type="protein sequence ID" value="OSX60012.1"/>
    <property type="molecule type" value="Genomic_DNA"/>
</dbReference>
<evidence type="ECO:0000313" key="1">
    <source>
        <dbReference type="EMBL" id="OSX60012.1"/>
    </source>
</evidence>
<dbReference type="InterPro" id="IPR032675">
    <property type="entry name" value="LRR_dom_sf"/>
</dbReference>
<dbReference type="OrthoDB" id="3181259at2759"/>
<dbReference type="Gene3D" id="3.80.10.10">
    <property type="entry name" value="Ribonuclease Inhibitor"/>
    <property type="match status" value="1"/>
</dbReference>
<name>A0A1X6MUW3_9APHY</name>
<dbReference type="GeneID" id="36331180"/>
<dbReference type="Gene3D" id="1.20.1280.50">
    <property type="match status" value="1"/>
</dbReference>
<organism evidence="1 2">
    <name type="scientific">Postia placenta MAD-698-R-SB12</name>
    <dbReference type="NCBI Taxonomy" id="670580"/>
    <lineage>
        <taxon>Eukaryota</taxon>
        <taxon>Fungi</taxon>
        <taxon>Dikarya</taxon>
        <taxon>Basidiomycota</taxon>
        <taxon>Agaricomycotina</taxon>
        <taxon>Agaricomycetes</taxon>
        <taxon>Polyporales</taxon>
        <taxon>Adustoporiaceae</taxon>
        <taxon>Rhodonia</taxon>
    </lineage>
</organism>
<dbReference type="SUPFAM" id="SSF52047">
    <property type="entry name" value="RNI-like"/>
    <property type="match status" value="1"/>
</dbReference>
<evidence type="ECO:0000313" key="2">
    <source>
        <dbReference type="Proteomes" id="UP000194127"/>
    </source>
</evidence>
<accession>A0A1X6MUW3</accession>